<dbReference type="EMBL" id="CP063845">
    <property type="protein sequence ID" value="UFP93539.1"/>
    <property type="molecule type" value="Genomic_DNA"/>
</dbReference>
<dbReference type="InterPro" id="IPR012296">
    <property type="entry name" value="Nuclease_put_TT1808"/>
</dbReference>
<organism evidence="2 3">
    <name type="scientific">Gloeobacter morelensis MG652769</name>
    <dbReference type="NCBI Taxonomy" id="2781736"/>
    <lineage>
        <taxon>Bacteria</taxon>
        <taxon>Bacillati</taxon>
        <taxon>Cyanobacteriota</taxon>
        <taxon>Cyanophyceae</taxon>
        <taxon>Gloeobacterales</taxon>
        <taxon>Gloeobacteraceae</taxon>
        <taxon>Gloeobacter</taxon>
        <taxon>Gloeobacter morelensis</taxon>
    </lineage>
</organism>
<dbReference type="Pfam" id="PF05685">
    <property type="entry name" value="Uma2"/>
    <property type="match status" value="1"/>
</dbReference>
<dbReference type="PANTHER" id="PTHR33352">
    <property type="entry name" value="SLR1095 PROTEIN"/>
    <property type="match status" value="1"/>
</dbReference>
<proteinExistence type="predicted"/>
<dbReference type="CDD" id="cd06260">
    <property type="entry name" value="DUF820-like"/>
    <property type="match status" value="1"/>
</dbReference>
<dbReference type="RefSeq" id="WP_230840582.1">
    <property type="nucleotide sequence ID" value="NZ_CP063845.1"/>
</dbReference>
<keyword evidence="2" id="KW-0378">Hydrolase</keyword>
<dbReference type="Proteomes" id="UP001054846">
    <property type="component" value="Chromosome"/>
</dbReference>
<keyword evidence="3" id="KW-1185">Reference proteome</keyword>
<keyword evidence="2" id="KW-0255">Endonuclease</keyword>
<accession>A0ABY3PIT8</accession>
<dbReference type="SUPFAM" id="SSF52980">
    <property type="entry name" value="Restriction endonuclease-like"/>
    <property type="match status" value="1"/>
</dbReference>
<protein>
    <submittedName>
        <fullName evidence="2">Uma2 family endonuclease</fullName>
    </submittedName>
</protein>
<keyword evidence="2" id="KW-0540">Nuclease</keyword>
<evidence type="ECO:0000313" key="3">
    <source>
        <dbReference type="Proteomes" id="UP001054846"/>
    </source>
</evidence>
<reference evidence="2 3" key="1">
    <citation type="journal article" date="2021" name="Genome Biol. Evol.">
        <title>Complete Genome Sequencing of a Novel Gloeobacter Species from a Waterfall Cave in Mexico.</title>
        <authorList>
            <person name="Saw J.H."/>
            <person name="Cardona T."/>
            <person name="Montejano G."/>
        </authorList>
    </citation>
    <scope>NUCLEOTIDE SEQUENCE [LARGE SCALE GENOMIC DNA]</scope>
    <source>
        <strain evidence="2">MG652769</strain>
    </source>
</reference>
<dbReference type="InterPro" id="IPR011335">
    <property type="entry name" value="Restrct_endonuc-II-like"/>
</dbReference>
<dbReference type="Gene3D" id="3.90.1570.10">
    <property type="entry name" value="tt1808, chain A"/>
    <property type="match status" value="1"/>
</dbReference>
<name>A0ABY3PIT8_9CYAN</name>
<feature type="domain" description="Putative restriction endonuclease" evidence="1">
    <location>
        <begin position="39"/>
        <end position="156"/>
    </location>
</feature>
<gene>
    <name evidence="2" type="ORF">ISF26_17340</name>
</gene>
<dbReference type="InterPro" id="IPR008538">
    <property type="entry name" value="Uma2"/>
</dbReference>
<sequence>MQYDPLVEHLPSSTELPDSDETPVDNELQDSVPTLLKIILASLWKHREDWFFGIDMAVYYAPDEPPIVPDGFLCVGVSRFKGENGRPSYVLWEEGEVIPMLVLEVVSRTYRGEYNRKLRDYAELGVQYYAIYNPNLRRKREPLEIYALNQGTYTRLAGEPVWLEGIGLGLGRARGGFNGWEREWLYWFGKDGRRFPSPEEKAERLAAYLREQGVDPDKI</sequence>
<evidence type="ECO:0000313" key="2">
    <source>
        <dbReference type="EMBL" id="UFP93539.1"/>
    </source>
</evidence>
<evidence type="ECO:0000259" key="1">
    <source>
        <dbReference type="Pfam" id="PF05685"/>
    </source>
</evidence>
<dbReference type="PANTHER" id="PTHR33352:SF3">
    <property type="entry name" value="SLR1612 PROTEIN"/>
    <property type="match status" value="1"/>
</dbReference>
<dbReference type="GO" id="GO:0004519">
    <property type="term" value="F:endonuclease activity"/>
    <property type="evidence" value="ECO:0007669"/>
    <property type="project" value="UniProtKB-KW"/>
</dbReference>